<dbReference type="PANTHER" id="PTHR21310">
    <property type="entry name" value="AMINOGLYCOSIDE PHOSPHOTRANSFERASE-RELATED-RELATED"/>
    <property type="match status" value="1"/>
</dbReference>
<keyword evidence="2" id="KW-0808">Transferase</keyword>
<dbReference type="RefSeq" id="WP_170176973.1">
    <property type="nucleotide sequence ID" value="NZ_RKQZ01000001.1"/>
</dbReference>
<dbReference type="Proteomes" id="UP000280501">
    <property type="component" value="Unassembled WGS sequence"/>
</dbReference>
<evidence type="ECO:0000259" key="1">
    <source>
        <dbReference type="Pfam" id="PF01636"/>
    </source>
</evidence>
<evidence type="ECO:0000313" key="2">
    <source>
        <dbReference type="EMBL" id="RPF20361.1"/>
    </source>
</evidence>
<protein>
    <submittedName>
        <fullName evidence="2">Aminoglycoside phosphotransferase (APT) family kinase protein</fullName>
    </submittedName>
</protein>
<keyword evidence="2" id="KW-0418">Kinase</keyword>
<dbReference type="SUPFAM" id="SSF56112">
    <property type="entry name" value="Protein kinase-like (PK-like)"/>
    <property type="match status" value="1"/>
</dbReference>
<feature type="domain" description="Aminoglycoside phosphotransferase" evidence="1">
    <location>
        <begin position="25"/>
        <end position="266"/>
    </location>
</feature>
<reference evidence="2 3" key="1">
    <citation type="submission" date="2018-11" db="EMBL/GenBank/DDBJ databases">
        <title>Sequencing the genomes of 1000 actinobacteria strains.</title>
        <authorList>
            <person name="Klenk H.-P."/>
        </authorList>
    </citation>
    <scope>NUCLEOTIDE SEQUENCE [LARGE SCALE GENOMIC DNA]</scope>
    <source>
        <strain evidence="2 3">DSM 15700</strain>
    </source>
</reference>
<dbReference type="InterPro" id="IPR002575">
    <property type="entry name" value="Aminoglycoside_PTrfase"/>
</dbReference>
<dbReference type="Pfam" id="PF01636">
    <property type="entry name" value="APH"/>
    <property type="match status" value="1"/>
</dbReference>
<dbReference type="InterPro" id="IPR011009">
    <property type="entry name" value="Kinase-like_dom_sf"/>
</dbReference>
<organism evidence="2 3">
    <name type="scientific">Myceligenerans xiligouense</name>
    <dbReference type="NCBI Taxonomy" id="253184"/>
    <lineage>
        <taxon>Bacteria</taxon>
        <taxon>Bacillati</taxon>
        <taxon>Actinomycetota</taxon>
        <taxon>Actinomycetes</taxon>
        <taxon>Micrococcales</taxon>
        <taxon>Promicromonosporaceae</taxon>
        <taxon>Myceligenerans</taxon>
    </lineage>
</organism>
<gene>
    <name evidence="2" type="ORF">EDD34_0950</name>
</gene>
<evidence type="ECO:0000313" key="3">
    <source>
        <dbReference type="Proteomes" id="UP000280501"/>
    </source>
</evidence>
<dbReference type="InterPro" id="IPR051678">
    <property type="entry name" value="AGP_Transferase"/>
</dbReference>
<sequence length="324" mass="35370">MVSREDIEAAVVQVLPEVGSVRVSRELPAGRNHRSWKVESDIGPLVAKVLVGRGDLGTYSWRARLHRTVSSHGTPVPALLAFNEAVEGVGRRALTVLRYIEGRDAAVAMVGAPADATRRAIGEAAKGLARLHDVEVNAFTEPHDARDAVGEEVTWSDVVHKRLSRLEARYAAADIEPTTDHSAAFELVSMLAEEVSPVTRPSVVHLDVHLPNIVVDEALRFVALIDLEHLAVADAAMDLVKPGLWMLPGNPGWREAFEDGYAAATGPRPRWDERLSLATGLELLTGVEYWTRAGDSALLADYTEALTRWVRSRGEEHAISWVTP</sequence>
<accession>A0A3N4ZKA2</accession>
<dbReference type="Gene3D" id="3.90.1200.10">
    <property type="match status" value="1"/>
</dbReference>
<dbReference type="GO" id="GO:0016301">
    <property type="term" value="F:kinase activity"/>
    <property type="evidence" value="ECO:0007669"/>
    <property type="project" value="UniProtKB-KW"/>
</dbReference>
<dbReference type="AlphaFoldDB" id="A0A3N4ZKA2"/>
<name>A0A3N4ZKA2_9MICO</name>
<keyword evidence="3" id="KW-1185">Reference proteome</keyword>
<dbReference type="EMBL" id="RKQZ01000001">
    <property type="protein sequence ID" value="RPF20361.1"/>
    <property type="molecule type" value="Genomic_DNA"/>
</dbReference>
<proteinExistence type="predicted"/>
<comment type="caution">
    <text evidence="2">The sequence shown here is derived from an EMBL/GenBank/DDBJ whole genome shotgun (WGS) entry which is preliminary data.</text>
</comment>